<protein>
    <submittedName>
        <fullName evidence="1">Uncharacterized protein</fullName>
    </submittedName>
</protein>
<comment type="caution">
    <text evidence="1">The sequence shown here is derived from an EMBL/GenBank/DDBJ whole genome shotgun (WGS) entry which is preliminary data.</text>
</comment>
<name>A0A024GUB6_9STRA</name>
<dbReference type="AlphaFoldDB" id="A0A024GUB6"/>
<proteinExistence type="predicted"/>
<dbReference type="EMBL" id="CAIX01000472">
    <property type="protein sequence ID" value="CCI50394.1"/>
    <property type="molecule type" value="Genomic_DNA"/>
</dbReference>
<gene>
    <name evidence="1" type="ORF">BN9_120830</name>
</gene>
<organism evidence="1 2">
    <name type="scientific">Albugo candida</name>
    <dbReference type="NCBI Taxonomy" id="65357"/>
    <lineage>
        <taxon>Eukaryota</taxon>
        <taxon>Sar</taxon>
        <taxon>Stramenopiles</taxon>
        <taxon>Oomycota</taxon>
        <taxon>Peronosporomycetes</taxon>
        <taxon>Albuginales</taxon>
        <taxon>Albuginaceae</taxon>
        <taxon>Albugo</taxon>
    </lineage>
</organism>
<reference evidence="1 2" key="1">
    <citation type="submission" date="2012-05" db="EMBL/GenBank/DDBJ databases">
        <title>Recombination and specialization in a pathogen metapopulation.</title>
        <authorList>
            <person name="Gardiner A."/>
            <person name="Kemen E."/>
            <person name="Schultz-Larsen T."/>
            <person name="MacLean D."/>
            <person name="Van Oosterhout C."/>
            <person name="Jones J.D.G."/>
        </authorList>
    </citation>
    <scope>NUCLEOTIDE SEQUENCE [LARGE SCALE GENOMIC DNA]</scope>
    <source>
        <strain evidence="1 2">Ac Nc2</strain>
    </source>
</reference>
<dbReference type="Proteomes" id="UP000053237">
    <property type="component" value="Unassembled WGS sequence"/>
</dbReference>
<dbReference type="InParanoid" id="A0A024GUB6"/>
<evidence type="ECO:0000313" key="1">
    <source>
        <dbReference type="EMBL" id="CCI50394.1"/>
    </source>
</evidence>
<evidence type="ECO:0000313" key="2">
    <source>
        <dbReference type="Proteomes" id="UP000053237"/>
    </source>
</evidence>
<sequence length="102" mass="11368">MNGSFATSRSSRYKPRLQDTVHRYPDLEQRRIDLQSIYDEAQISIISSGCHLLTPASNVPQLAITSPLYSSTIVSIVFFSSFCSLCISTRHSAQSNSLAQRL</sequence>
<keyword evidence="2" id="KW-1185">Reference proteome</keyword>
<accession>A0A024GUB6</accession>